<dbReference type="AlphaFoldDB" id="A0A8T0HXV0"/>
<evidence type="ECO:0000313" key="2">
    <source>
        <dbReference type="Proteomes" id="UP000822688"/>
    </source>
</evidence>
<sequence length="90" mass="10717">MCLFGGFEGFWVLDVRYRCCCWSVVVEGVGLLRGFYGFLRMLEKHWTRARKFKSSKALWRRTPPLRLFVTLEFKLTLWRGFSTVVIRNSC</sequence>
<name>A0A8T0HXV0_CERPU</name>
<proteinExistence type="predicted"/>
<protein>
    <submittedName>
        <fullName evidence="1">Uncharacterized protein</fullName>
    </submittedName>
</protein>
<reference evidence="1" key="1">
    <citation type="submission" date="2020-06" db="EMBL/GenBank/DDBJ databases">
        <title>WGS assembly of Ceratodon purpureus strain R40.</title>
        <authorList>
            <person name="Carey S.B."/>
            <person name="Jenkins J."/>
            <person name="Shu S."/>
            <person name="Lovell J.T."/>
            <person name="Sreedasyam A."/>
            <person name="Maumus F."/>
            <person name="Tiley G.P."/>
            <person name="Fernandez-Pozo N."/>
            <person name="Barry K."/>
            <person name="Chen C."/>
            <person name="Wang M."/>
            <person name="Lipzen A."/>
            <person name="Daum C."/>
            <person name="Saski C.A."/>
            <person name="Payton A.C."/>
            <person name="Mcbreen J.C."/>
            <person name="Conrad R.E."/>
            <person name="Kollar L.M."/>
            <person name="Olsson S."/>
            <person name="Huttunen S."/>
            <person name="Landis J.B."/>
            <person name="Wickett N.J."/>
            <person name="Johnson M.G."/>
            <person name="Rensing S.A."/>
            <person name="Grimwood J."/>
            <person name="Schmutz J."/>
            <person name="Mcdaniel S.F."/>
        </authorList>
    </citation>
    <scope>NUCLEOTIDE SEQUENCE</scope>
    <source>
        <strain evidence="1">R40</strain>
    </source>
</reference>
<evidence type="ECO:0000313" key="1">
    <source>
        <dbReference type="EMBL" id="KAG0575934.1"/>
    </source>
</evidence>
<accession>A0A8T0HXV0</accession>
<organism evidence="1 2">
    <name type="scientific">Ceratodon purpureus</name>
    <name type="common">Fire moss</name>
    <name type="synonym">Dicranum purpureum</name>
    <dbReference type="NCBI Taxonomy" id="3225"/>
    <lineage>
        <taxon>Eukaryota</taxon>
        <taxon>Viridiplantae</taxon>
        <taxon>Streptophyta</taxon>
        <taxon>Embryophyta</taxon>
        <taxon>Bryophyta</taxon>
        <taxon>Bryophytina</taxon>
        <taxon>Bryopsida</taxon>
        <taxon>Dicranidae</taxon>
        <taxon>Pseudoditrichales</taxon>
        <taxon>Ditrichaceae</taxon>
        <taxon>Ceratodon</taxon>
    </lineage>
</organism>
<gene>
    <name evidence="1" type="ORF">KC19_5G041500</name>
</gene>
<dbReference type="EMBL" id="CM026425">
    <property type="protein sequence ID" value="KAG0575934.1"/>
    <property type="molecule type" value="Genomic_DNA"/>
</dbReference>
<dbReference type="Proteomes" id="UP000822688">
    <property type="component" value="Chromosome 5"/>
</dbReference>
<keyword evidence="2" id="KW-1185">Reference proteome</keyword>
<comment type="caution">
    <text evidence="1">The sequence shown here is derived from an EMBL/GenBank/DDBJ whole genome shotgun (WGS) entry which is preliminary data.</text>
</comment>